<dbReference type="PANTHER" id="PTHR47481">
    <property type="match status" value="1"/>
</dbReference>
<dbReference type="Pfam" id="PF14223">
    <property type="entry name" value="Retrotran_gag_2"/>
    <property type="match status" value="1"/>
</dbReference>
<sequence length="349" mass="39521">MFALRTSISKEYIDHVRDFNSPKHVWETLESLFTRKSIARLQLLENELAMLTQEGMSIFEYFLQVKNICAEISELDVEEKISEARIRRFLSRGVKKEYSPFVTSIQGWANQPSVEELENLLSNQEAPAKQMAKNLEPNSVIFYKGKNNKITPAGNKDHEQGRKATDDSSQNHNSIKCYNLEEWIIYSGFSHHVTGNDSLLLELRQHNGEWVIVTADNSTHPIAKEGVVKIGVGDTRTVKLNDVFRVPGLKKRNLVSVSQITNSGKYVLFGPNEVKVLDNVKNIDANVIFTGEKKGFLFIMSVGEAYVKKTSQTDRAAIWHARLGHLSYQLLQEISLKKLVEGISALQNV</sequence>
<dbReference type="KEGG" id="qsa:O6P43_017381"/>
<evidence type="ECO:0000256" key="1">
    <source>
        <dbReference type="SAM" id="MobiDB-lite"/>
    </source>
</evidence>
<evidence type="ECO:0000313" key="4">
    <source>
        <dbReference type="Proteomes" id="UP001163823"/>
    </source>
</evidence>
<accession>A0AAD7LSB0</accession>
<protein>
    <submittedName>
        <fullName evidence="3">Retrovirus-related Pol polyprotein from transposon TNT 1-94</fullName>
    </submittedName>
</protein>
<comment type="caution">
    <text evidence="3">The sequence shown here is derived from an EMBL/GenBank/DDBJ whole genome shotgun (WGS) entry which is preliminary data.</text>
</comment>
<gene>
    <name evidence="3" type="ORF">O6P43_017381</name>
</gene>
<dbReference type="InterPro" id="IPR054722">
    <property type="entry name" value="PolX-like_BBD"/>
</dbReference>
<feature type="compositionally biased region" description="Basic and acidic residues" evidence="1">
    <location>
        <begin position="155"/>
        <end position="166"/>
    </location>
</feature>
<dbReference type="Proteomes" id="UP001163823">
    <property type="component" value="Chromosome 7"/>
</dbReference>
<dbReference type="AlphaFoldDB" id="A0AAD7LSB0"/>
<evidence type="ECO:0000313" key="3">
    <source>
        <dbReference type="EMBL" id="KAJ7962110.1"/>
    </source>
</evidence>
<dbReference type="EMBL" id="JARAOO010000007">
    <property type="protein sequence ID" value="KAJ7962110.1"/>
    <property type="molecule type" value="Genomic_DNA"/>
</dbReference>
<dbReference type="Pfam" id="PF22936">
    <property type="entry name" value="Pol_BBD"/>
    <property type="match status" value="1"/>
</dbReference>
<reference evidence="3" key="1">
    <citation type="journal article" date="2023" name="Science">
        <title>Elucidation of the pathway for biosynthesis of saponin adjuvants from the soapbark tree.</title>
        <authorList>
            <person name="Reed J."/>
            <person name="Orme A."/>
            <person name="El-Demerdash A."/>
            <person name="Owen C."/>
            <person name="Martin L.B.B."/>
            <person name="Misra R.C."/>
            <person name="Kikuchi S."/>
            <person name="Rejzek M."/>
            <person name="Martin A.C."/>
            <person name="Harkess A."/>
            <person name="Leebens-Mack J."/>
            <person name="Louveau T."/>
            <person name="Stephenson M.J."/>
            <person name="Osbourn A."/>
        </authorList>
    </citation>
    <scope>NUCLEOTIDE SEQUENCE</scope>
    <source>
        <strain evidence="3">S10</strain>
    </source>
</reference>
<proteinExistence type="predicted"/>
<keyword evidence="4" id="KW-1185">Reference proteome</keyword>
<feature type="domain" description="Retrovirus-related Pol polyprotein from transposon TNT 1-94-like beta-barrel" evidence="2">
    <location>
        <begin position="183"/>
        <end position="264"/>
    </location>
</feature>
<feature type="region of interest" description="Disordered" evidence="1">
    <location>
        <begin position="146"/>
        <end position="171"/>
    </location>
</feature>
<evidence type="ECO:0000259" key="2">
    <source>
        <dbReference type="Pfam" id="PF22936"/>
    </source>
</evidence>
<dbReference type="PANTHER" id="PTHR47481:SF36">
    <property type="entry name" value="CCHC-TYPE DOMAIN-CONTAINING PROTEIN"/>
    <property type="match status" value="1"/>
</dbReference>
<organism evidence="3 4">
    <name type="scientific">Quillaja saponaria</name>
    <name type="common">Soap bark tree</name>
    <dbReference type="NCBI Taxonomy" id="32244"/>
    <lineage>
        <taxon>Eukaryota</taxon>
        <taxon>Viridiplantae</taxon>
        <taxon>Streptophyta</taxon>
        <taxon>Embryophyta</taxon>
        <taxon>Tracheophyta</taxon>
        <taxon>Spermatophyta</taxon>
        <taxon>Magnoliopsida</taxon>
        <taxon>eudicotyledons</taxon>
        <taxon>Gunneridae</taxon>
        <taxon>Pentapetalae</taxon>
        <taxon>rosids</taxon>
        <taxon>fabids</taxon>
        <taxon>Fabales</taxon>
        <taxon>Quillajaceae</taxon>
        <taxon>Quillaja</taxon>
    </lineage>
</organism>
<name>A0AAD7LSB0_QUISA</name>